<dbReference type="AlphaFoldDB" id="A0AA35YA56"/>
<dbReference type="Proteomes" id="UP001177003">
    <property type="component" value="Chromosome 0"/>
</dbReference>
<reference evidence="2" key="1">
    <citation type="submission" date="2023-04" db="EMBL/GenBank/DDBJ databases">
        <authorList>
            <person name="Vijverberg K."/>
            <person name="Xiong W."/>
            <person name="Schranz E."/>
        </authorList>
    </citation>
    <scope>NUCLEOTIDE SEQUENCE</scope>
</reference>
<dbReference type="EMBL" id="OX465086">
    <property type="protein sequence ID" value="CAI9263598.1"/>
    <property type="molecule type" value="Genomic_DNA"/>
</dbReference>
<gene>
    <name evidence="2" type="ORF">LSALG_LOCUS4280</name>
</gene>
<evidence type="ECO:0000313" key="3">
    <source>
        <dbReference type="Proteomes" id="UP001177003"/>
    </source>
</evidence>
<accession>A0AA35YA56</accession>
<sequence>MMEADPQYYDESSSSNDVEIKDKATNKEAIELVILDNINIMEIILEYKERVGVYPFDSPIVFKRFCYPFVSRGIGNTEGWTKKVREIKNKFNDESFPIEDVDKKEFKLWKKIWGDEVGADSSK</sequence>
<name>A0AA35YA56_LACSI</name>
<proteinExistence type="predicted"/>
<keyword evidence="3" id="KW-1185">Reference proteome</keyword>
<feature type="region of interest" description="Disordered" evidence="1">
    <location>
        <begin position="1"/>
        <end position="20"/>
    </location>
</feature>
<evidence type="ECO:0000313" key="2">
    <source>
        <dbReference type="EMBL" id="CAI9263598.1"/>
    </source>
</evidence>
<organism evidence="2 3">
    <name type="scientific">Lactuca saligna</name>
    <name type="common">Willowleaf lettuce</name>
    <dbReference type="NCBI Taxonomy" id="75948"/>
    <lineage>
        <taxon>Eukaryota</taxon>
        <taxon>Viridiplantae</taxon>
        <taxon>Streptophyta</taxon>
        <taxon>Embryophyta</taxon>
        <taxon>Tracheophyta</taxon>
        <taxon>Spermatophyta</taxon>
        <taxon>Magnoliopsida</taxon>
        <taxon>eudicotyledons</taxon>
        <taxon>Gunneridae</taxon>
        <taxon>Pentapetalae</taxon>
        <taxon>asterids</taxon>
        <taxon>campanulids</taxon>
        <taxon>Asterales</taxon>
        <taxon>Asteraceae</taxon>
        <taxon>Cichorioideae</taxon>
        <taxon>Cichorieae</taxon>
        <taxon>Lactucinae</taxon>
        <taxon>Lactuca</taxon>
    </lineage>
</organism>
<evidence type="ECO:0000256" key="1">
    <source>
        <dbReference type="SAM" id="MobiDB-lite"/>
    </source>
</evidence>
<protein>
    <submittedName>
        <fullName evidence="2">Uncharacterized protein</fullName>
    </submittedName>
</protein>